<feature type="region of interest" description="Disordered" evidence="2">
    <location>
        <begin position="824"/>
        <end position="1021"/>
    </location>
</feature>
<dbReference type="STRING" id="947166.A0A1D1USG3"/>
<feature type="compositionally biased region" description="Basic and acidic residues" evidence="2">
    <location>
        <begin position="863"/>
        <end position="894"/>
    </location>
</feature>
<feature type="compositionally biased region" description="Basic residues" evidence="2">
    <location>
        <begin position="443"/>
        <end position="462"/>
    </location>
</feature>
<accession>A0A1D1USG3</accession>
<feature type="compositionally biased region" description="Gly residues" evidence="2">
    <location>
        <begin position="252"/>
        <end position="261"/>
    </location>
</feature>
<dbReference type="Proteomes" id="UP000186922">
    <property type="component" value="Unassembled WGS sequence"/>
</dbReference>
<feature type="compositionally biased region" description="Low complexity" evidence="2">
    <location>
        <begin position="411"/>
        <end position="427"/>
    </location>
</feature>
<gene>
    <name evidence="3" type="primary">RvY_04494-1</name>
    <name evidence="3" type="synonym">RvY_04494.1</name>
    <name evidence="3" type="ORF">RvY_04494</name>
</gene>
<evidence type="ECO:0000256" key="2">
    <source>
        <dbReference type="SAM" id="MobiDB-lite"/>
    </source>
</evidence>
<feature type="compositionally biased region" description="Basic and acidic residues" evidence="2">
    <location>
        <begin position="949"/>
        <end position="963"/>
    </location>
</feature>
<sequence>MDKGNAQSRSKRRPRPTLDSPSRLHRRRSSVEAQPDTLSETSHNKRQHGRNKEASPTMASKTKKKPGHRVRRQTSDQEGQDSDTEVSQLASASVEQEYIRNTISLPAMNNTAEELLIDGFAIVSFLTKEDLDTFVREKEPRNIAVERQKQYIAKLQREAAESATHGVKRRKMGEEKSDNDPLQMEHSNGSSKRTSDKKRKSRSAKKILSNDTELDDGPSNVTGNISLLETDNETTAVKLEPCSVTDRNPTSSGGGSDGTGGRQDEENATATSKSSPPSTLLSLLASGPRREANLTPPAARQDFHQQSTVMTDANLDTTSTSISALRSLDNSNAGPEERKLDSPKQNPNDAHESTIVKTENSVSVGSFGITSATNRTDLTESSSSDTVSGSETKARSSPSSSQEPNLAAADSSQIPGSSSLPPSSSTSDLPETTATATDSAAPHRSHRDHHHHKEHKSHRDRNRHRDKDRDREKDRERDKDRDRSEKSENIPRPESHVSTKSDNPNHNPSATQRGFNPVIQSANPLSPHLFHSSNGAAAASSPFPPHPAAGLYGQHPSFQASPRWGMFSSAMMAPGMNMAGLQGNPMAMLGAAGFDRAPGFFGFPPFSSAMSGPGGLSLAGLGSAHSMMPSSMPSPFPPSMSGMNGLPGVTFPGMNGLTSSMGNSAATTAAAQSLAGNISAQITSTKKMGKWCAMHVRIAWEIYHHQQKSQQGSGQGSPESLKLGDFSSLTGQTKDLSLYAKISSSMPYGAAPNPTSGILPNFLSRPGVPNDLSSALLNQASAQRNLAASQSLPWPIRPPYFGMTGGPGMAGLSFPGGPMLPNRDMPMGASFSPDSWRRPMAFGGLASASPTAPQTNGPSSSSPEKKEPSSSEKKPEPSEVPREKRSLDETDRESGSSSSSSKKKRTAESSSRSSNSDVKRESPKENRSSSEREKKHDGTPSKESSSSNKDSRKSTERSSKVPDRSSATTSPATFAHSKAIDLRRSDPLTVANTPLSVPERTKSALPNFNSQSASLLPPTPGLPPSFPGDSPFPSFLGNQLTSSAMDRSSLFPSMPGFPPMWPGFDPLRSPFGADSLAAREMLQQYQRFRGASMGGLGMQPADFFRANPFAQMGQMDRERMNELMRYKNLTSGPLGPPPLFSPHLASFMRPQDSRTPGYPPLGALDAALNAPNGPLNTSSSSASEISRRTPTPAKGNNLSQGTKEESSKSTESKKEVLNGEKDAPTDLSKHRPKESQSGVKDSSSSSSNSATSNPKSSSRSSSDRGSNGSHRHGSPNDTAAVPAKVDKEKA</sequence>
<feature type="compositionally biased region" description="Polar residues" evidence="2">
    <location>
        <begin position="304"/>
        <end position="333"/>
    </location>
</feature>
<feature type="compositionally biased region" description="Basic and acidic residues" evidence="2">
    <location>
        <begin position="463"/>
        <end position="499"/>
    </location>
</feature>
<feature type="region of interest" description="Disordered" evidence="2">
    <location>
        <begin position="1134"/>
        <end position="1290"/>
    </location>
</feature>
<dbReference type="InterPro" id="IPR023246">
    <property type="entry name" value="AUTS2"/>
</dbReference>
<dbReference type="OrthoDB" id="10060000at2759"/>
<dbReference type="PANTHER" id="PTHR14429:SF22">
    <property type="entry name" value="AGAP013055-PA"/>
    <property type="match status" value="1"/>
</dbReference>
<name>A0A1D1USG3_RAMVA</name>
<feature type="compositionally biased region" description="Basic and acidic residues" evidence="2">
    <location>
        <begin position="917"/>
        <end position="940"/>
    </location>
</feature>
<reference evidence="3 4" key="1">
    <citation type="journal article" date="2016" name="Nat. Commun.">
        <title>Extremotolerant tardigrade genome and improved radiotolerance of human cultured cells by tardigrade-unique protein.</title>
        <authorList>
            <person name="Hashimoto T."/>
            <person name="Horikawa D.D."/>
            <person name="Saito Y."/>
            <person name="Kuwahara H."/>
            <person name="Kozuka-Hata H."/>
            <person name="Shin-I T."/>
            <person name="Minakuchi Y."/>
            <person name="Ohishi K."/>
            <person name="Motoyama A."/>
            <person name="Aizu T."/>
            <person name="Enomoto A."/>
            <person name="Kondo K."/>
            <person name="Tanaka S."/>
            <person name="Hara Y."/>
            <person name="Koshikawa S."/>
            <person name="Sagara H."/>
            <person name="Miura T."/>
            <person name="Yokobori S."/>
            <person name="Miyagawa K."/>
            <person name="Suzuki Y."/>
            <person name="Kubo T."/>
            <person name="Oyama M."/>
            <person name="Kohara Y."/>
            <person name="Fujiyama A."/>
            <person name="Arakawa K."/>
            <person name="Katayama T."/>
            <person name="Toyoda A."/>
            <person name="Kunieda T."/>
        </authorList>
    </citation>
    <scope>NUCLEOTIDE SEQUENCE [LARGE SCALE GENOMIC DNA]</scope>
    <source>
        <strain evidence="3 4">YOKOZUNA-1</strain>
    </source>
</reference>
<keyword evidence="4" id="KW-1185">Reference proteome</keyword>
<comment type="caution">
    <text evidence="3">The sequence shown here is derived from an EMBL/GenBank/DDBJ whole genome shotgun (WGS) entry which is preliminary data.</text>
</comment>
<evidence type="ECO:0000256" key="1">
    <source>
        <dbReference type="ARBA" id="ARBA00022553"/>
    </source>
</evidence>
<feature type="compositionally biased region" description="Polar residues" evidence="2">
    <location>
        <begin position="219"/>
        <end position="235"/>
    </location>
</feature>
<feature type="compositionally biased region" description="Polar residues" evidence="2">
    <location>
        <begin position="500"/>
        <end position="524"/>
    </location>
</feature>
<evidence type="ECO:0000313" key="3">
    <source>
        <dbReference type="EMBL" id="GAU92411.1"/>
    </source>
</evidence>
<feature type="compositionally biased region" description="Polar residues" evidence="2">
    <location>
        <begin position="848"/>
        <end position="857"/>
    </location>
</feature>
<keyword evidence="1" id="KW-0597">Phosphoprotein</keyword>
<feature type="compositionally biased region" description="Basic residues" evidence="2">
    <location>
        <begin position="195"/>
        <end position="205"/>
    </location>
</feature>
<feature type="compositionally biased region" description="Polar residues" evidence="2">
    <location>
        <begin position="395"/>
        <end position="404"/>
    </location>
</feature>
<feature type="compositionally biased region" description="Low complexity" evidence="2">
    <location>
        <begin position="379"/>
        <end position="391"/>
    </location>
</feature>
<feature type="compositionally biased region" description="Low complexity" evidence="2">
    <location>
        <begin position="1235"/>
        <end position="1268"/>
    </location>
</feature>
<feature type="compositionally biased region" description="Basic residues" evidence="2">
    <location>
        <begin position="61"/>
        <end position="72"/>
    </location>
</feature>
<organism evidence="3 4">
    <name type="scientific">Ramazzottius varieornatus</name>
    <name type="common">Water bear</name>
    <name type="synonym">Tardigrade</name>
    <dbReference type="NCBI Taxonomy" id="947166"/>
    <lineage>
        <taxon>Eukaryota</taxon>
        <taxon>Metazoa</taxon>
        <taxon>Ecdysozoa</taxon>
        <taxon>Tardigrada</taxon>
        <taxon>Eutardigrada</taxon>
        <taxon>Parachela</taxon>
        <taxon>Hypsibioidea</taxon>
        <taxon>Ramazzottiidae</taxon>
        <taxon>Ramazzottius</taxon>
    </lineage>
</organism>
<proteinExistence type="predicted"/>
<feature type="compositionally biased region" description="Low complexity" evidence="2">
    <location>
        <begin position="530"/>
        <end position="541"/>
    </location>
</feature>
<feature type="compositionally biased region" description="Polar residues" evidence="2">
    <location>
        <begin position="428"/>
        <end position="438"/>
    </location>
</feature>
<feature type="region of interest" description="Disordered" evidence="2">
    <location>
        <begin position="1"/>
        <end position="92"/>
    </location>
</feature>
<feature type="compositionally biased region" description="Low complexity" evidence="2">
    <location>
        <begin position="268"/>
        <end position="287"/>
    </location>
</feature>
<dbReference type="PANTHER" id="PTHR14429">
    <property type="entry name" value="FIBROSIN FAMILY MEMBER"/>
    <property type="match status" value="1"/>
</dbReference>
<dbReference type="EMBL" id="BDGG01000002">
    <property type="protein sequence ID" value="GAU92411.1"/>
    <property type="molecule type" value="Genomic_DNA"/>
</dbReference>
<protein>
    <submittedName>
        <fullName evidence="3">Uncharacterized protein</fullName>
    </submittedName>
</protein>
<feature type="compositionally biased region" description="Polar residues" evidence="2">
    <location>
        <begin position="355"/>
        <end position="375"/>
    </location>
</feature>
<feature type="region of interest" description="Disordered" evidence="2">
    <location>
        <begin position="157"/>
        <end position="542"/>
    </location>
</feature>
<evidence type="ECO:0000313" key="4">
    <source>
        <dbReference type="Proteomes" id="UP000186922"/>
    </source>
</evidence>
<dbReference type="Pfam" id="PF15336">
    <property type="entry name" value="Auts2"/>
    <property type="match status" value="1"/>
</dbReference>
<feature type="compositionally biased region" description="Basic and acidic residues" evidence="2">
    <location>
        <begin position="1202"/>
        <end position="1229"/>
    </location>
</feature>